<accession>A0A0R1U5S7</accession>
<name>A0A0R1U5S7_9LACO</name>
<gene>
    <name evidence="2" type="ORF">FC50_GL002351</name>
</gene>
<dbReference type="PATRIC" id="fig|1423783.4.peg.2412"/>
<dbReference type="AlphaFoldDB" id="A0A0R1U5S7"/>
<dbReference type="EMBL" id="AZFJ01000003">
    <property type="protein sequence ID" value="KRL88593.1"/>
    <property type="molecule type" value="Genomic_DNA"/>
</dbReference>
<feature type="transmembrane region" description="Helical" evidence="1">
    <location>
        <begin position="71"/>
        <end position="92"/>
    </location>
</feature>
<comment type="caution">
    <text evidence="2">The sequence shown here is derived from an EMBL/GenBank/DDBJ whole genome shotgun (WGS) entry which is preliminary data.</text>
</comment>
<keyword evidence="1" id="KW-1133">Transmembrane helix</keyword>
<reference evidence="2 3" key="1">
    <citation type="journal article" date="2015" name="Genome Announc.">
        <title>Expanding the biotechnology potential of lactobacilli through comparative genomics of 213 strains and associated genera.</title>
        <authorList>
            <person name="Sun Z."/>
            <person name="Harris H.M."/>
            <person name="McCann A."/>
            <person name="Guo C."/>
            <person name="Argimon S."/>
            <person name="Zhang W."/>
            <person name="Yang X."/>
            <person name="Jeffery I.B."/>
            <person name="Cooney J.C."/>
            <person name="Kagawa T.F."/>
            <person name="Liu W."/>
            <person name="Song Y."/>
            <person name="Salvetti E."/>
            <person name="Wrobel A."/>
            <person name="Rasinkangas P."/>
            <person name="Parkhill J."/>
            <person name="Rea M.C."/>
            <person name="O'Sullivan O."/>
            <person name="Ritari J."/>
            <person name="Douillard F.P."/>
            <person name="Paul Ross R."/>
            <person name="Yang R."/>
            <person name="Briner A.E."/>
            <person name="Felis G.E."/>
            <person name="de Vos W.M."/>
            <person name="Barrangou R."/>
            <person name="Klaenhammer T.R."/>
            <person name="Caufield P.W."/>
            <person name="Cui Y."/>
            <person name="Zhang H."/>
            <person name="O'Toole P.W."/>
        </authorList>
    </citation>
    <scope>NUCLEOTIDE SEQUENCE [LARGE SCALE GENOMIC DNA]</scope>
    <source>
        <strain evidence="2 3">DSM 15945</strain>
    </source>
</reference>
<dbReference type="OrthoDB" id="9958485at2"/>
<sequence>MNVLLQAIVASGALGYWNLNHLQNSGKYSSMMPKEHTNSVRVLFGLYYFLVMTLAVSFVPSSFAKWGIVSIQILSMIISAIVANIFVSIWIAHRDTGDRHDLTARERAFSQYDSGGYTQVDIFTIDGAHVASGLLNNYNALAGVPNDVVLSTLPSGYRALNTIEEAEADSIHQSVYLDTQTGLKYYITFWDPEKA</sequence>
<protein>
    <submittedName>
        <fullName evidence="2">Uncharacterized protein</fullName>
    </submittedName>
</protein>
<feature type="transmembrane region" description="Helical" evidence="1">
    <location>
        <begin position="39"/>
        <end position="59"/>
    </location>
</feature>
<keyword evidence="1" id="KW-0472">Membrane</keyword>
<dbReference type="Proteomes" id="UP000051922">
    <property type="component" value="Unassembled WGS sequence"/>
</dbReference>
<evidence type="ECO:0000313" key="2">
    <source>
        <dbReference type="EMBL" id="KRL88593.1"/>
    </source>
</evidence>
<proteinExistence type="predicted"/>
<evidence type="ECO:0000313" key="3">
    <source>
        <dbReference type="Proteomes" id="UP000051922"/>
    </source>
</evidence>
<dbReference type="RefSeq" id="WP_054651211.1">
    <property type="nucleotide sequence ID" value="NZ_AZFJ01000003.1"/>
</dbReference>
<evidence type="ECO:0000256" key="1">
    <source>
        <dbReference type="SAM" id="Phobius"/>
    </source>
</evidence>
<organism evidence="2 3">
    <name type="scientific">Lacticaseibacillus pantheris DSM 15945 = JCM 12539 = NBRC 106106</name>
    <dbReference type="NCBI Taxonomy" id="1423783"/>
    <lineage>
        <taxon>Bacteria</taxon>
        <taxon>Bacillati</taxon>
        <taxon>Bacillota</taxon>
        <taxon>Bacilli</taxon>
        <taxon>Lactobacillales</taxon>
        <taxon>Lactobacillaceae</taxon>
        <taxon>Lacticaseibacillus</taxon>
    </lineage>
</organism>
<keyword evidence="3" id="KW-1185">Reference proteome</keyword>
<keyword evidence="1" id="KW-0812">Transmembrane</keyword>